<dbReference type="Proteomes" id="UP000184749">
    <property type="component" value="Plasmid pRgalIE4872d"/>
</dbReference>
<evidence type="ECO:0000313" key="1">
    <source>
        <dbReference type="EMBL" id="APO72716.1"/>
    </source>
</evidence>
<name>A0A1L5NXZ6_9HYPH</name>
<gene>
    <name evidence="1" type="ORF">IE4872_PD02205</name>
</gene>
<organism evidence="1 2">
    <name type="scientific">Rhizobium gallicum</name>
    <dbReference type="NCBI Taxonomy" id="56730"/>
    <lineage>
        <taxon>Bacteria</taxon>
        <taxon>Pseudomonadati</taxon>
        <taxon>Pseudomonadota</taxon>
        <taxon>Alphaproteobacteria</taxon>
        <taxon>Hyphomicrobiales</taxon>
        <taxon>Rhizobiaceae</taxon>
        <taxon>Rhizobium/Agrobacterium group</taxon>
        <taxon>Rhizobium</taxon>
    </lineage>
</organism>
<evidence type="ECO:0000313" key="2">
    <source>
        <dbReference type="Proteomes" id="UP000184749"/>
    </source>
</evidence>
<keyword evidence="1" id="KW-0614">Plasmid</keyword>
<sequence length="67" mass="7194">MQLLTSETTPVLRSASSQNFSGAARGLAFLYPRQTFAVHATIQAISATLPMAVRKLAANDLQMKTTV</sequence>
<dbReference type="AlphaFoldDB" id="A0A1L5NXZ6"/>
<dbReference type="EMBL" id="CP017105">
    <property type="protein sequence ID" value="APO72716.1"/>
    <property type="molecule type" value="Genomic_DNA"/>
</dbReference>
<accession>A0A1L5NXZ6</accession>
<protein>
    <submittedName>
        <fullName evidence="1">Uncharacterized protein</fullName>
    </submittedName>
</protein>
<reference evidence="1 2" key="1">
    <citation type="submission" date="2016-09" db="EMBL/GenBank/DDBJ databases">
        <title>The complete genome sequences of Rhizobium gallicum, symbiovars gallicum and phaseoli, symbionts associated to common bean (Phaseolus vulgaris).</title>
        <authorList>
            <person name="Bustos P."/>
            <person name="Santamaria R.I."/>
            <person name="Perez-Carrascal O.M."/>
            <person name="Juarez S."/>
            <person name="Lozano L."/>
            <person name="Martinez-Flores I."/>
            <person name="Martinez-Romero E."/>
            <person name="Cevallos M."/>
            <person name="Romero D."/>
            <person name="Davila G."/>
            <person name="Gonzalez V."/>
        </authorList>
    </citation>
    <scope>NUCLEOTIDE SEQUENCE [LARGE SCALE GENOMIC DNA]</scope>
    <source>
        <strain evidence="1 2">IE4872</strain>
        <plasmid evidence="2">prgalie4872d</plasmid>
    </source>
</reference>
<geneLocation type="plasmid" evidence="2">
    <name>prgalie4872d</name>
</geneLocation>
<proteinExistence type="predicted"/>